<proteinExistence type="predicted"/>
<accession>A4VP57</accession>
<sequence>MLFGDVAALGVHLDQRRAQLHVVPGFVEDVLPVRRFEQGALVALFAQHPTVVFMGDVIDLHAFLQLMKCWGSPIGKPDGDEGSARKRSVHSTLMGSDDPCKSG</sequence>
<evidence type="ECO:0000256" key="1">
    <source>
        <dbReference type="SAM" id="MobiDB-lite"/>
    </source>
</evidence>
<evidence type="ECO:0000313" key="2">
    <source>
        <dbReference type="EMBL" id="ABP80758.1"/>
    </source>
</evidence>
<gene>
    <name evidence="2" type="ordered locus">PST_3120</name>
</gene>
<dbReference type="HOGENOM" id="CLU_2261428_0_0_6"/>
<dbReference type="Proteomes" id="UP000000233">
    <property type="component" value="Chromosome"/>
</dbReference>
<reference evidence="2 3" key="1">
    <citation type="journal article" date="2008" name="Proc. Natl. Acad. Sci. U.S.A.">
        <title>Nitrogen fixation island and rhizosphere competence traits in the genome of root-associated Pseudomonas stutzeri A1501.</title>
        <authorList>
            <person name="Yan Y."/>
            <person name="Yang J."/>
            <person name="Dou Y."/>
            <person name="Chen M."/>
            <person name="Ping S."/>
            <person name="Peng J."/>
            <person name="Lu W."/>
            <person name="Zhang W."/>
            <person name="Yao Z."/>
            <person name="Li H."/>
            <person name="Liu W."/>
            <person name="He S."/>
            <person name="Geng L."/>
            <person name="Zhang X."/>
            <person name="Yang F."/>
            <person name="Yu H."/>
            <person name="Zhan Y."/>
            <person name="Li D."/>
            <person name="Lin Z."/>
            <person name="Wang Y."/>
            <person name="Elmerich C."/>
            <person name="Lin M."/>
            <person name="Jin Q."/>
        </authorList>
    </citation>
    <scope>NUCLEOTIDE SEQUENCE [LARGE SCALE GENOMIC DNA]</scope>
    <source>
        <strain evidence="2 3">A1501</strain>
    </source>
</reference>
<evidence type="ECO:0000313" key="3">
    <source>
        <dbReference type="Proteomes" id="UP000000233"/>
    </source>
</evidence>
<name>A4VP57_STUS1</name>
<organism evidence="2 3">
    <name type="scientific">Stutzerimonas stutzeri (strain A1501)</name>
    <name type="common">Pseudomonas stutzeri</name>
    <dbReference type="NCBI Taxonomy" id="379731"/>
    <lineage>
        <taxon>Bacteria</taxon>
        <taxon>Pseudomonadati</taxon>
        <taxon>Pseudomonadota</taxon>
        <taxon>Gammaproteobacteria</taxon>
        <taxon>Pseudomonadales</taxon>
        <taxon>Pseudomonadaceae</taxon>
        <taxon>Stutzerimonas</taxon>
    </lineage>
</organism>
<dbReference type="EMBL" id="CP000304">
    <property type="protein sequence ID" value="ABP80758.1"/>
    <property type="molecule type" value="Genomic_DNA"/>
</dbReference>
<dbReference type="AlphaFoldDB" id="A4VP57"/>
<dbReference type="KEGG" id="psa:PST_3120"/>
<keyword evidence="3" id="KW-1185">Reference proteome</keyword>
<feature type="region of interest" description="Disordered" evidence="1">
    <location>
        <begin position="74"/>
        <end position="103"/>
    </location>
</feature>
<protein>
    <submittedName>
        <fullName evidence="2">Uncharacterized protein</fullName>
    </submittedName>
</protein>